<accession>A0A117I320</accession>
<dbReference type="SUPFAM" id="SSF53448">
    <property type="entry name" value="Nucleotide-diphospho-sugar transferases"/>
    <property type="match status" value="1"/>
</dbReference>
<gene>
    <name evidence="2" type="ORF">PAHA3_4752</name>
</gene>
<dbReference type="InterPro" id="IPR001173">
    <property type="entry name" value="Glyco_trans_2-like"/>
</dbReference>
<dbReference type="Gene3D" id="3.90.550.10">
    <property type="entry name" value="Spore Coat Polysaccharide Biosynthesis Protein SpsA, Chain A"/>
    <property type="match status" value="1"/>
</dbReference>
<evidence type="ECO:0000259" key="1">
    <source>
        <dbReference type="Pfam" id="PF00535"/>
    </source>
</evidence>
<dbReference type="PANTHER" id="PTHR43179:SF7">
    <property type="entry name" value="RHAMNOSYLTRANSFERASE WBBL"/>
    <property type="match status" value="1"/>
</dbReference>
<protein>
    <submittedName>
        <fullName evidence="2">Glycosyl transferase</fullName>
    </submittedName>
</protein>
<comment type="caution">
    <text evidence="2">The sequence shown here is derived from an EMBL/GenBank/DDBJ whole genome shotgun (WGS) entry which is preliminary data.</text>
</comment>
<dbReference type="GO" id="GO:0016740">
    <property type="term" value="F:transferase activity"/>
    <property type="evidence" value="ECO:0007669"/>
    <property type="project" value="UniProtKB-KW"/>
</dbReference>
<evidence type="ECO:0000313" key="3">
    <source>
        <dbReference type="Proteomes" id="UP000069697"/>
    </source>
</evidence>
<proteinExistence type="predicted"/>
<evidence type="ECO:0000313" key="2">
    <source>
        <dbReference type="EMBL" id="GAS84649.1"/>
    </source>
</evidence>
<dbReference type="RefSeq" id="WP_062837012.1">
    <property type="nucleotide sequence ID" value="NZ_BCNV01000005.1"/>
</dbReference>
<reference evidence="3" key="2">
    <citation type="submission" date="2016-01" db="EMBL/GenBank/DDBJ databases">
        <title>Draft Genome Sequence of Paenibacillus amylolyticus Heshi-A3 that Was Isolated from Fermented Rice Bran with Aging Salted Mackerel, Which Was Named Heshiko as Traditional Fermented Seafood in Japan.</title>
        <authorList>
            <person name="Akuzawa S."/>
            <person name="Nakagawa J."/>
            <person name="Kanekatsu T."/>
            <person name="Kubota E."/>
            <person name="Ohtake R."/>
            <person name="Suzuki T."/>
            <person name="Kanesaki Y."/>
        </authorList>
    </citation>
    <scope>NUCLEOTIDE SEQUENCE [LARGE SCALE GENOMIC DNA]</scope>
    <source>
        <strain evidence="3">Heshi-A3</strain>
    </source>
</reference>
<reference evidence="2 3" key="1">
    <citation type="journal article" date="2016" name="Genome Announc.">
        <title>Draft Genome Sequence of Paenibacillus amylolyticus Heshi-A3, Isolated from Fermented Rice Bran in a Japanese Fermented Seafood Dish.</title>
        <authorList>
            <person name="Akuzawa S."/>
            <person name="Nagaoka J."/>
            <person name="Kanekatsu M."/>
            <person name="Kubota E."/>
            <person name="Ohtake R."/>
            <person name="Suzuki T."/>
            <person name="Kanesaki Y."/>
        </authorList>
    </citation>
    <scope>NUCLEOTIDE SEQUENCE [LARGE SCALE GENOMIC DNA]</scope>
    <source>
        <strain evidence="2 3">Heshi-A3</strain>
    </source>
</reference>
<sequence>MDNLTATKLLESLHVGREGIIYLENCIKQEEMSLSDMGIFDDFLNLIRVVENLTNTSTIPNRVKEINANIIFYINELKQNMMSDKVDSFLYNFKFHFTSLFRVLEYEVAYLVENIVTKSDYPNFYPEIGIVDHEDIIMNGKNSKCKVSIVLLAYNNLSYTKDCVESILMNTGDIDYELILVDNGSNDGTKEYFNSINGAKVIHLKYNIHLVKGFNIGLMAAEGKYCAAVCNDFIFTPNWIENLMICIESDPKIGFVSPGATFISNLQQISVPFVSKEDFQERAKAYNVSDPAKWEERVVLLPNVLCCPTALLDRIGYYDTRYYRGEFLDDDISFRIRRAGYKLVYCGDTVAHHYGSLTTAVDHQSNSLEEGRVTFRERYDLDAWLDARMNVAYLDIDEKLFSGVNSILGIDVKCGATLLQLKNRIWSSYGNKPIISVCSTERKYDLDVRSISEQVITLDNLIQLHSVENVNVDLVYIEKPLDLYSDDLDTIFNSVADKMNTNGKLIFMVNNGISIEMLYEMLNSSHSVHNRKLYIPEVICNQARIYGFESTSIFNYAPQRSADSDQMVGNLASFLANGEEKETEYLKSLLNHTYGLYQMNFVGI</sequence>
<dbReference type="Proteomes" id="UP000069697">
    <property type="component" value="Unassembled WGS sequence"/>
</dbReference>
<dbReference type="Pfam" id="PF00535">
    <property type="entry name" value="Glycos_transf_2"/>
    <property type="match status" value="1"/>
</dbReference>
<dbReference type="AlphaFoldDB" id="A0A117I320"/>
<name>A0A117I320_PAEAM</name>
<dbReference type="PANTHER" id="PTHR43179">
    <property type="entry name" value="RHAMNOSYLTRANSFERASE WBBL"/>
    <property type="match status" value="1"/>
</dbReference>
<keyword evidence="2" id="KW-0808">Transferase</keyword>
<dbReference type="InterPro" id="IPR029044">
    <property type="entry name" value="Nucleotide-diphossugar_trans"/>
</dbReference>
<feature type="domain" description="Glycosyltransferase 2-like" evidence="1">
    <location>
        <begin position="148"/>
        <end position="255"/>
    </location>
</feature>
<organism evidence="2 3">
    <name type="scientific">Paenibacillus amylolyticus</name>
    <dbReference type="NCBI Taxonomy" id="1451"/>
    <lineage>
        <taxon>Bacteria</taxon>
        <taxon>Bacillati</taxon>
        <taxon>Bacillota</taxon>
        <taxon>Bacilli</taxon>
        <taxon>Bacillales</taxon>
        <taxon>Paenibacillaceae</taxon>
        <taxon>Paenibacillus</taxon>
    </lineage>
</organism>
<dbReference type="EMBL" id="BCNV01000005">
    <property type="protein sequence ID" value="GAS84649.1"/>
    <property type="molecule type" value="Genomic_DNA"/>
</dbReference>